<dbReference type="Gene3D" id="3.40.50.2000">
    <property type="entry name" value="Glycogen Phosphorylase B"/>
    <property type="match status" value="1"/>
</dbReference>
<keyword evidence="3" id="KW-1185">Reference proteome</keyword>
<dbReference type="EMBL" id="JAWDIP010000003">
    <property type="protein sequence ID" value="MDY0394146.1"/>
    <property type="molecule type" value="Genomic_DNA"/>
</dbReference>
<dbReference type="SUPFAM" id="SSF53756">
    <property type="entry name" value="UDP-Glycosyltransferase/glycogen phosphorylase"/>
    <property type="match status" value="1"/>
</dbReference>
<evidence type="ECO:0000259" key="1">
    <source>
        <dbReference type="Pfam" id="PF00534"/>
    </source>
</evidence>
<dbReference type="PANTHER" id="PTHR12526">
    <property type="entry name" value="GLYCOSYLTRANSFERASE"/>
    <property type="match status" value="1"/>
</dbReference>
<dbReference type="GO" id="GO:0016757">
    <property type="term" value="F:glycosyltransferase activity"/>
    <property type="evidence" value="ECO:0007669"/>
    <property type="project" value="UniProtKB-KW"/>
</dbReference>
<feature type="domain" description="Glycosyl transferase family 1" evidence="1">
    <location>
        <begin position="2"/>
        <end position="111"/>
    </location>
</feature>
<dbReference type="Pfam" id="PF00534">
    <property type="entry name" value="Glycos_transf_1"/>
    <property type="match status" value="1"/>
</dbReference>
<protein>
    <submittedName>
        <fullName evidence="2">Glycosyltransferase</fullName>
        <ecNumber evidence="2">2.4.-.-</ecNumber>
    </submittedName>
</protein>
<dbReference type="InterPro" id="IPR001296">
    <property type="entry name" value="Glyco_trans_1"/>
</dbReference>
<dbReference type="Proteomes" id="UP001281447">
    <property type="component" value="Unassembled WGS sequence"/>
</dbReference>
<dbReference type="PANTHER" id="PTHR12526:SF630">
    <property type="entry name" value="GLYCOSYLTRANSFERASE"/>
    <property type="match status" value="1"/>
</dbReference>
<comment type="caution">
    <text evidence="2">The sequence shown here is derived from an EMBL/GenBank/DDBJ whole genome shotgun (WGS) entry which is preliminary data.</text>
</comment>
<evidence type="ECO:0000313" key="2">
    <source>
        <dbReference type="EMBL" id="MDY0394146.1"/>
    </source>
</evidence>
<accession>A0ABU5C487</accession>
<dbReference type="EC" id="2.4.-.-" evidence="2"/>
<keyword evidence="2" id="KW-0328">Glycosyltransferase</keyword>
<sequence length="126" mass="14497">MKEYLKNIISDLDLENSVYLMGQLENPFTFMRKCDSFVLSSHYEGQPMVLLEAMTLGMKIIATDIVANRTVLENGKFGLLVENSIRGLEKGLNFIANEENVVQMERFDYYKYNSIAMDNFETCLSK</sequence>
<keyword evidence="2" id="KW-0808">Transferase</keyword>
<proteinExistence type="predicted"/>
<gene>
    <name evidence="2" type="ORF">RWE15_06195</name>
</gene>
<evidence type="ECO:0000313" key="3">
    <source>
        <dbReference type="Proteomes" id="UP001281447"/>
    </source>
</evidence>
<reference evidence="2 3" key="1">
    <citation type="submission" date="2023-10" db="EMBL/GenBank/DDBJ databases">
        <title>Virgibacillus halophilus 5B73C genome.</title>
        <authorList>
            <person name="Miliotis G."/>
            <person name="Sengupta P."/>
            <person name="Hameed A."/>
            <person name="Chuvochina M."/>
            <person name="Mcdonagh F."/>
            <person name="Simpson A.C."/>
            <person name="Singh N.K."/>
            <person name="Rekha P.D."/>
            <person name="Raman K."/>
            <person name="Hugenholtz P."/>
            <person name="Venkateswaran K."/>
        </authorList>
    </citation>
    <scope>NUCLEOTIDE SEQUENCE [LARGE SCALE GENOMIC DNA]</scope>
    <source>
        <strain evidence="2 3">5B73C</strain>
    </source>
</reference>
<name>A0ABU5C487_9BACI</name>
<organism evidence="2 3">
    <name type="scientific">Tigheibacillus halophilus</name>
    <dbReference type="NCBI Taxonomy" id="361280"/>
    <lineage>
        <taxon>Bacteria</taxon>
        <taxon>Bacillati</taxon>
        <taxon>Bacillota</taxon>
        <taxon>Bacilli</taxon>
        <taxon>Bacillales</taxon>
        <taxon>Bacillaceae</taxon>
        <taxon>Tigheibacillus</taxon>
    </lineage>
</organism>